<dbReference type="AlphaFoldDB" id="A0A7K3RKC8"/>
<sequence>MNPAPHPRPAPGLPGRRSLLGGLLAGAALAAVPALAAPAHAGARPAP</sequence>
<evidence type="ECO:0000313" key="2">
    <source>
        <dbReference type="Proteomes" id="UP000470951"/>
    </source>
</evidence>
<gene>
    <name evidence="1" type="ORF">G3I58_32320</name>
</gene>
<dbReference type="EMBL" id="JAAGMS010000356">
    <property type="protein sequence ID" value="NEC02624.1"/>
    <property type="molecule type" value="Genomic_DNA"/>
</dbReference>
<protein>
    <submittedName>
        <fullName evidence="1">Lactonase family protein</fullName>
    </submittedName>
</protein>
<comment type="caution">
    <text evidence="1">The sequence shown here is derived from an EMBL/GenBank/DDBJ whole genome shotgun (WGS) entry which is preliminary data.</text>
</comment>
<organism evidence="1 2">
    <name type="scientific">Streptomyces anulatus</name>
    <name type="common">Streptomyces chrysomallus</name>
    <dbReference type="NCBI Taxonomy" id="1892"/>
    <lineage>
        <taxon>Bacteria</taxon>
        <taxon>Bacillati</taxon>
        <taxon>Actinomycetota</taxon>
        <taxon>Actinomycetes</taxon>
        <taxon>Kitasatosporales</taxon>
        <taxon>Streptomycetaceae</taxon>
        <taxon>Streptomyces</taxon>
    </lineage>
</organism>
<feature type="non-terminal residue" evidence="1">
    <location>
        <position position="47"/>
    </location>
</feature>
<reference evidence="1 2" key="1">
    <citation type="submission" date="2020-01" db="EMBL/GenBank/DDBJ databases">
        <title>Insect and environment-associated Actinomycetes.</title>
        <authorList>
            <person name="Currrie C."/>
            <person name="Chevrette M."/>
            <person name="Carlson C."/>
            <person name="Stubbendieck R."/>
            <person name="Wendt-Pienkowski E."/>
        </authorList>
    </citation>
    <scope>NUCLEOTIDE SEQUENCE [LARGE SCALE GENOMIC DNA]</scope>
    <source>
        <strain evidence="1 2">SID7903</strain>
    </source>
</reference>
<evidence type="ECO:0000313" key="1">
    <source>
        <dbReference type="EMBL" id="NEC02624.1"/>
    </source>
</evidence>
<name>A0A7K3RKC8_STRAQ</name>
<dbReference type="InterPro" id="IPR006311">
    <property type="entry name" value="TAT_signal"/>
</dbReference>
<dbReference type="Proteomes" id="UP000470951">
    <property type="component" value="Unassembled WGS sequence"/>
</dbReference>
<dbReference type="PROSITE" id="PS51318">
    <property type="entry name" value="TAT"/>
    <property type="match status" value="1"/>
</dbReference>
<accession>A0A7K3RKC8</accession>
<proteinExistence type="predicted"/>